<sequence>MAGVFNGDGLVELAQRVARPVHLVARERDGALGLSERPRPAAVGVVPAMYPEWLGDRSFGEAHGVRFPYVAGEMAYGIAGVEMVEAMAREEMLAFFGAAGLGLARLDRDLERLRTGLAGRRNWGVNLIHQPHDPAMENEVAAHLLRAGVPKISVSAFMDITPAVVRCSASGLRADAAGRIFRRTALFAKVSRPETAELFLSPPPVELLRRLVNDGELTEDEGRLAARTPVADDITVEADSGGHTDGRPLVAVLPAVLALARRKSPGVRVGAAGGLGDPAAVAAAFALGAAYVVTGSVNQMSVEAAISDEAKAMLAQAGVADVAMAPAADMFELGAKVQVLRRGTRFAARAARLHQLYVAHPSLESIPKGTLQALEREVFGASLDDVWKLTEEYWSQRAPAEVTRAHADPKHRMALTFRWYLGSAAAWAVDGAPDRRIDYQLWCGPAAGAFNTWVAGSFLADPGRRSVTQIARNLLQGAAVLTRVHQLRTLGVRLPAEVFDFRPRPLA</sequence>
<proteinExistence type="predicted"/>
<dbReference type="OrthoDB" id="3543921at2"/>
<protein>
    <submittedName>
        <fullName evidence="2">2-nitropropane dioxygenase</fullName>
    </submittedName>
</protein>
<dbReference type="GO" id="GO:0051213">
    <property type="term" value="F:dioxygenase activity"/>
    <property type="evidence" value="ECO:0007669"/>
    <property type="project" value="UniProtKB-KW"/>
</dbReference>
<dbReference type="STRING" id="67285.AQI88_38385"/>
<organism evidence="2 3">
    <name type="scientific">Streptomyces cellostaticus</name>
    <dbReference type="NCBI Taxonomy" id="67285"/>
    <lineage>
        <taxon>Bacteria</taxon>
        <taxon>Bacillati</taxon>
        <taxon>Actinomycetota</taxon>
        <taxon>Actinomycetes</taxon>
        <taxon>Kitasatosporales</taxon>
        <taxon>Streptomycetaceae</taxon>
        <taxon>Streptomyces</taxon>
    </lineage>
</organism>
<evidence type="ECO:0000313" key="2">
    <source>
        <dbReference type="EMBL" id="KUM91185.1"/>
    </source>
</evidence>
<dbReference type="InterPro" id="IPR014179">
    <property type="entry name" value="PfaD-like_TIM-barrel"/>
</dbReference>
<dbReference type="AlphaFoldDB" id="A0A101NDR3"/>
<comment type="caution">
    <text evidence="2">The sequence shown here is derived from an EMBL/GenBank/DDBJ whole genome shotgun (WGS) entry which is preliminary data.</text>
</comment>
<dbReference type="InterPro" id="IPR049489">
    <property type="entry name" value="FabD-like_helical_ins"/>
</dbReference>
<dbReference type="PANTHER" id="PTHR32332:SF20">
    <property type="entry name" value="2-NITROPROPANE DIOXYGENASE-LIKE PROTEIN"/>
    <property type="match status" value="1"/>
</dbReference>
<reference evidence="2 3" key="1">
    <citation type="submission" date="2015-10" db="EMBL/GenBank/DDBJ databases">
        <title>Draft genome sequence of Streptomyces cellostaticus DSM 40189, type strain for the species Streptomyces cellostaticus.</title>
        <authorList>
            <person name="Ruckert C."/>
            <person name="Winkler A."/>
            <person name="Kalinowski J."/>
            <person name="Kampfer P."/>
            <person name="Glaeser S."/>
        </authorList>
    </citation>
    <scope>NUCLEOTIDE SEQUENCE [LARGE SCALE GENOMIC DNA]</scope>
    <source>
        <strain evidence="2 3">DSM 40189</strain>
    </source>
</reference>
<feature type="domain" description="[Acyl-carrier-protein] S-malonyltransferase-like inserted helical" evidence="1">
    <location>
        <begin position="360"/>
        <end position="439"/>
    </location>
</feature>
<dbReference type="Gene3D" id="3.20.20.70">
    <property type="entry name" value="Aldolase class I"/>
    <property type="match status" value="1"/>
</dbReference>
<dbReference type="Pfam" id="PF21607">
    <property type="entry name" value="FabD_helical_ins"/>
    <property type="match status" value="1"/>
</dbReference>
<keyword evidence="3" id="KW-1185">Reference proteome</keyword>
<name>A0A101NDR3_9ACTN</name>
<dbReference type="RefSeq" id="WP_067009361.1">
    <property type="nucleotide sequence ID" value="NZ_BNDU01000004.1"/>
</dbReference>
<dbReference type="NCBIfam" id="TIGR02814">
    <property type="entry name" value="pfaD_fam"/>
    <property type="match status" value="1"/>
</dbReference>
<evidence type="ECO:0000259" key="1">
    <source>
        <dbReference type="Pfam" id="PF21607"/>
    </source>
</evidence>
<dbReference type="Proteomes" id="UP000054241">
    <property type="component" value="Unassembled WGS sequence"/>
</dbReference>
<accession>A0A101NDR3</accession>
<keyword evidence="2" id="KW-0223">Dioxygenase</keyword>
<gene>
    <name evidence="2" type="ORF">AQI88_38385</name>
</gene>
<dbReference type="SUPFAM" id="SSF51395">
    <property type="entry name" value="FMN-linked oxidoreductases"/>
    <property type="match status" value="1"/>
</dbReference>
<dbReference type="PANTHER" id="PTHR32332">
    <property type="entry name" value="2-NITROPROPANE DIOXYGENASE"/>
    <property type="match status" value="1"/>
</dbReference>
<dbReference type="EMBL" id="LMWL01000083">
    <property type="protein sequence ID" value="KUM91185.1"/>
    <property type="molecule type" value="Genomic_DNA"/>
</dbReference>
<dbReference type="InterPro" id="IPR013785">
    <property type="entry name" value="Aldolase_TIM"/>
</dbReference>
<evidence type="ECO:0000313" key="3">
    <source>
        <dbReference type="Proteomes" id="UP000054241"/>
    </source>
</evidence>
<keyword evidence="2" id="KW-0560">Oxidoreductase</keyword>